<keyword evidence="2" id="KW-1185">Reference proteome</keyword>
<dbReference type="Proteomes" id="UP000821865">
    <property type="component" value="Chromosome 10"/>
</dbReference>
<gene>
    <name evidence="1" type="ORF">HPB49_002802</name>
</gene>
<reference evidence="1" key="1">
    <citation type="submission" date="2020-05" db="EMBL/GenBank/DDBJ databases">
        <title>Large-scale comparative analyses of tick genomes elucidate their genetic diversity and vector capacities.</title>
        <authorList>
            <person name="Jia N."/>
            <person name="Wang J."/>
            <person name="Shi W."/>
            <person name="Du L."/>
            <person name="Sun Y."/>
            <person name="Zhan W."/>
            <person name="Jiang J."/>
            <person name="Wang Q."/>
            <person name="Zhang B."/>
            <person name="Ji P."/>
            <person name="Sakyi L.B."/>
            <person name="Cui X."/>
            <person name="Yuan T."/>
            <person name="Jiang B."/>
            <person name="Yang W."/>
            <person name="Lam T.T.-Y."/>
            <person name="Chang Q."/>
            <person name="Ding S."/>
            <person name="Wang X."/>
            <person name="Zhu J."/>
            <person name="Ruan X."/>
            <person name="Zhao L."/>
            <person name="Wei J."/>
            <person name="Que T."/>
            <person name="Du C."/>
            <person name="Cheng J."/>
            <person name="Dai P."/>
            <person name="Han X."/>
            <person name="Huang E."/>
            <person name="Gao Y."/>
            <person name="Liu J."/>
            <person name="Shao H."/>
            <person name="Ye R."/>
            <person name="Li L."/>
            <person name="Wei W."/>
            <person name="Wang X."/>
            <person name="Wang C."/>
            <person name="Yang T."/>
            <person name="Huo Q."/>
            <person name="Li W."/>
            <person name="Guo W."/>
            <person name="Chen H."/>
            <person name="Zhou L."/>
            <person name="Ni X."/>
            <person name="Tian J."/>
            <person name="Zhou Y."/>
            <person name="Sheng Y."/>
            <person name="Liu T."/>
            <person name="Pan Y."/>
            <person name="Xia L."/>
            <person name="Li J."/>
            <person name="Zhao F."/>
            <person name="Cao W."/>
        </authorList>
    </citation>
    <scope>NUCLEOTIDE SEQUENCE</scope>
    <source>
        <strain evidence="1">Dsil-2018</strain>
    </source>
</reference>
<protein>
    <submittedName>
        <fullName evidence="1">Uncharacterized protein</fullName>
    </submittedName>
</protein>
<dbReference type="EMBL" id="CM023479">
    <property type="protein sequence ID" value="KAH7973573.1"/>
    <property type="molecule type" value="Genomic_DNA"/>
</dbReference>
<name>A0ACB8DMH8_DERSI</name>
<comment type="caution">
    <text evidence="1">The sequence shown here is derived from an EMBL/GenBank/DDBJ whole genome shotgun (WGS) entry which is preliminary data.</text>
</comment>
<organism evidence="1 2">
    <name type="scientific">Dermacentor silvarum</name>
    <name type="common">Tick</name>
    <dbReference type="NCBI Taxonomy" id="543639"/>
    <lineage>
        <taxon>Eukaryota</taxon>
        <taxon>Metazoa</taxon>
        <taxon>Ecdysozoa</taxon>
        <taxon>Arthropoda</taxon>
        <taxon>Chelicerata</taxon>
        <taxon>Arachnida</taxon>
        <taxon>Acari</taxon>
        <taxon>Parasitiformes</taxon>
        <taxon>Ixodida</taxon>
        <taxon>Ixodoidea</taxon>
        <taxon>Ixodidae</taxon>
        <taxon>Rhipicephalinae</taxon>
        <taxon>Dermacentor</taxon>
    </lineage>
</organism>
<proteinExistence type="predicted"/>
<evidence type="ECO:0000313" key="2">
    <source>
        <dbReference type="Proteomes" id="UP000821865"/>
    </source>
</evidence>
<accession>A0ACB8DMH8</accession>
<sequence length="244" mass="28361">MWLAAELLLLYLRKEGRRVTFDPNLPNDDEERANRARLHSRRTRAERQEYHDFMRFRDRIQLFVKNVGNRFRQILVIKALIFLFSYDQEEVYFVARQGPAMEGGMEVGMEPVRKRWATRVFIFVAITYTFLAVVTIGHFKVCLPLVDMRCLLVWFGFTPRDGWFPQSSPVPAYAQFPGFSELLFYRLLHHQGQNFSNDDQHHKSLSVDTADDCMGQLPLWICLTPTLPNAGEATTPTPTTGGQR</sequence>
<evidence type="ECO:0000313" key="1">
    <source>
        <dbReference type="EMBL" id="KAH7973573.1"/>
    </source>
</evidence>